<dbReference type="Proteomes" id="UP001153292">
    <property type="component" value="Chromosome 5"/>
</dbReference>
<evidence type="ECO:0000313" key="3">
    <source>
        <dbReference type="Proteomes" id="UP001153292"/>
    </source>
</evidence>
<feature type="compositionally biased region" description="Low complexity" evidence="1">
    <location>
        <begin position="543"/>
        <end position="571"/>
    </location>
</feature>
<feature type="compositionally biased region" description="Basic and acidic residues" evidence="1">
    <location>
        <begin position="228"/>
        <end position="244"/>
    </location>
</feature>
<organism evidence="2 3">
    <name type="scientific">Chilo suppressalis</name>
    <name type="common">Asiatic rice borer moth</name>
    <dbReference type="NCBI Taxonomy" id="168631"/>
    <lineage>
        <taxon>Eukaryota</taxon>
        <taxon>Metazoa</taxon>
        <taxon>Ecdysozoa</taxon>
        <taxon>Arthropoda</taxon>
        <taxon>Hexapoda</taxon>
        <taxon>Insecta</taxon>
        <taxon>Pterygota</taxon>
        <taxon>Neoptera</taxon>
        <taxon>Endopterygota</taxon>
        <taxon>Lepidoptera</taxon>
        <taxon>Glossata</taxon>
        <taxon>Ditrysia</taxon>
        <taxon>Pyraloidea</taxon>
        <taxon>Crambidae</taxon>
        <taxon>Crambinae</taxon>
        <taxon>Chilo</taxon>
    </lineage>
</organism>
<dbReference type="EMBL" id="OU963898">
    <property type="protein sequence ID" value="CAH0405745.1"/>
    <property type="molecule type" value="Genomic_DNA"/>
</dbReference>
<feature type="region of interest" description="Disordered" evidence="1">
    <location>
        <begin position="112"/>
        <end position="253"/>
    </location>
</feature>
<feature type="compositionally biased region" description="Polar residues" evidence="1">
    <location>
        <begin position="179"/>
        <end position="193"/>
    </location>
</feature>
<dbReference type="Pfam" id="PF15389">
    <property type="entry name" value="DUF4612"/>
    <property type="match status" value="1"/>
</dbReference>
<keyword evidence="3" id="KW-1185">Reference proteome</keyword>
<name>A0ABN8B803_CHISP</name>
<reference evidence="2" key="1">
    <citation type="submission" date="2021-12" db="EMBL/GenBank/DDBJ databases">
        <authorList>
            <person name="King R."/>
        </authorList>
    </citation>
    <scope>NUCLEOTIDE SEQUENCE</scope>
</reference>
<feature type="compositionally biased region" description="Low complexity" evidence="1">
    <location>
        <begin position="116"/>
        <end position="128"/>
    </location>
</feature>
<dbReference type="PANTHER" id="PTHR14974">
    <property type="entry name" value="SIMILAR TO RIKEN CDNA 1700025G04 GENE"/>
    <property type="match status" value="1"/>
</dbReference>
<proteinExistence type="predicted"/>
<accession>A0ABN8B803</accession>
<feature type="compositionally biased region" description="Polar residues" evidence="1">
    <location>
        <begin position="603"/>
        <end position="612"/>
    </location>
</feature>
<feature type="region of interest" description="Disordered" evidence="1">
    <location>
        <begin position="1"/>
        <end position="77"/>
    </location>
</feature>
<feature type="region of interest" description="Disordered" evidence="1">
    <location>
        <begin position="288"/>
        <end position="310"/>
    </location>
</feature>
<dbReference type="InterPro" id="IPR027967">
    <property type="entry name" value="DUF4612"/>
</dbReference>
<evidence type="ECO:0000313" key="2">
    <source>
        <dbReference type="EMBL" id="CAH0405745.1"/>
    </source>
</evidence>
<sequence>MGCGQSKINLYPRRNKNGGKGNSAKKSGATDKDTDEEEGTAGGAAPTDDPEDDTDQNKHILPLSAHPPTIEVSASQQDFFKMLDEKIEKGKDYDSSSETEIRIEHERRKILIDQWRSASQSTQSSQSQPSPPTPARRRVPRPVPQPPERQSSPGSGRRCYRQSHVAEGLSPPPPRRSHSAQSHHQPESRQVNGDNWHDPNKSPVKRPHSAGANWKNNPKVAPYNQKPKKNEANESQRANQKDVDVTGSGQDISQITFNPTFQTHSPAHSAKSQQQPYIAQIISYPMSQQVTPPSTPKYIAPPEEYQDPQNNVTDNKYVNNQKQTTPVTQPNSQSHIYYIHGNATTTQVNQDLAQQRQQTAIHLQQYVAMKQAQQQMFTYFQRSPHSVYPNVDYSQVPNPHRIYEGAEEFAPPYSHPAVRAHSAPTPVGVVRPMPMAPGFNTMADGSHLIQMPMWSHMPPVVSTMGPWVPGQVPPEMQYYPQSQFVPMYRPNSAGSAGTLTRYQKKDNDNEVKGNVCQSINLVRQKQVGQIVTIPGQELTICNSTSDSPSPASVSTDSGVSPGNSVPSSKNSVFSTPTSGADSFSSNLDTKNKKNKSVPFATRSLKNSKSLDS</sequence>
<feature type="compositionally biased region" description="Polar residues" evidence="1">
    <location>
        <begin position="572"/>
        <end position="588"/>
    </location>
</feature>
<gene>
    <name evidence="2" type="ORF">CHILSU_LOCUS9113</name>
</gene>
<evidence type="ECO:0000256" key="1">
    <source>
        <dbReference type="SAM" id="MobiDB-lite"/>
    </source>
</evidence>
<dbReference type="PANTHER" id="PTHR14974:SF3">
    <property type="entry name" value="SIMILAR TO RIKEN CDNA 1700025G04 GENE"/>
    <property type="match status" value="1"/>
</dbReference>
<feature type="region of interest" description="Disordered" evidence="1">
    <location>
        <begin position="541"/>
        <end position="612"/>
    </location>
</feature>
<protein>
    <submittedName>
        <fullName evidence="2">Uncharacterized protein</fullName>
    </submittedName>
</protein>